<name>A0A4E0QQ56_9GAMM</name>
<dbReference type="InterPro" id="IPR008969">
    <property type="entry name" value="CarboxyPept-like_regulatory"/>
</dbReference>
<proteinExistence type="predicted"/>
<dbReference type="Gene3D" id="2.70.70.10">
    <property type="entry name" value="Glucose Permease (Domain IIA)"/>
    <property type="match status" value="1"/>
</dbReference>
<keyword evidence="1" id="KW-0732">Signal</keyword>
<keyword evidence="4" id="KW-1185">Reference proteome</keyword>
<dbReference type="Gene3D" id="2.60.40.1120">
    <property type="entry name" value="Carboxypeptidase-like, regulatory domain"/>
    <property type="match status" value="1"/>
</dbReference>
<evidence type="ECO:0000259" key="2">
    <source>
        <dbReference type="Pfam" id="PF01551"/>
    </source>
</evidence>
<dbReference type="EMBL" id="JSZA02000358">
    <property type="protein sequence ID" value="TGN99775.1"/>
    <property type="molecule type" value="Genomic_DNA"/>
</dbReference>
<gene>
    <name evidence="3" type="ORF">PN36_33570</name>
</gene>
<feature type="chain" id="PRO_5020038054" description="M23ase beta-sheet core domain-containing protein" evidence="1">
    <location>
        <begin position="30"/>
        <end position="474"/>
    </location>
</feature>
<dbReference type="InterPro" id="IPR011055">
    <property type="entry name" value="Dup_hybrid_motif"/>
</dbReference>
<feature type="signal peptide" evidence="1">
    <location>
        <begin position="1"/>
        <end position="29"/>
    </location>
</feature>
<dbReference type="GO" id="GO:0004222">
    <property type="term" value="F:metalloendopeptidase activity"/>
    <property type="evidence" value="ECO:0007669"/>
    <property type="project" value="TreeGrafter"/>
</dbReference>
<dbReference type="Pfam" id="PF01551">
    <property type="entry name" value="Peptidase_M23"/>
    <property type="match status" value="1"/>
</dbReference>
<evidence type="ECO:0000256" key="1">
    <source>
        <dbReference type="SAM" id="SignalP"/>
    </source>
</evidence>
<feature type="domain" description="M23ase beta-sheet core" evidence="2">
    <location>
        <begin position="159"/>
        <end position="253"/>
    </location>
</feature>
<protein>
    <recommendedName>
        <fullName evidence="2">M23ase beta-sheet core domain-containing protein</fullName>
    </recommendedName>
</protein>
<dbReference type="InterPro" id="IPR050570">
    <property type="entry name" value="Cell_wall_metabolism_enzyme"/>
</dbReference>
<sequence length="474" mass="53985">MYVMKKRKFVILATFLSFVFMYFTAVANAGDITQTELFFDGGEYQLSITHIPHLTTEQRDTIQKRIDANTTSLSTLGVLDTPYFIQQVSLEWPLQCLTNEPGCHGISNFVDHNPSTPDALLDYYCGERTYDTDSGYNHRGIDYFNWPFSWYKMDYDQVAIVAAAPGIIINKDDGNFDRECGFGGGMWNAVYVRHADGSTAWYGHMKNGSLTTKVVGQSVTTGEFLGIVGSSGNSTGPHLHFELYDSDGALIDPYYGSCNSLNITSWWLQQRPYYDSAINLVASHNSPPEFNTCPTQESPNFQDNFQPGDRIYLASYYRDQLAGQVSTYSIYRPDGSTFYSWQHSSSEPHYAASYWYWWFYLPDDAPVGVWTYVVDYEGESYTHTFNVVGNKFCSLFGTVTDKDTGNPINKAKVVLKKCNRCKDKTDNQGYYEINDVECGIYKKLLVKKKGYKVYKETNIEIEDDIVRDVQLKKK</sequence>
<evidence type="ECO:0000313" key="3">
    <source>
        <dbReference type="EMBL" id="TGN99775.1"/>
    </source>
</evidence>
<dbReference type="InterPro" id="IPR016047">
    <property type="entry name" value="M23ase_b-sheet_dom"/>
</dbReference>
<dbReference type="CDD" id="cd12797">
    <property type="entry name" value="M23_peptidase"/>
    <property type="match status" value="1"/>
</dbReference>
<dbReference type="SUPFAM" id="SSF51261">
    <property type="entry name" value="Duplicated hybrid motif"/>
    <property type="match status" value="1"/>
</dbReference>
<dbReference type="SUPFAM" id="SSF49464">
    <property type="entry name" value="Carboxypeptidase regulatory domain-like"/>
    <property type="match status" value="1"/>
</dbReference>
<dbReference type="PANTHER" id="PTHR21666">
    <property type="entry name" value="PEPTIDASE-RELATED"/>
    <property type="match status" value="1"/>
</dbReference>
<reference evidence="3 4" key="1">
    <citation type="journal article" date="2016" name="Front. Microbiol.">
        <title>Single-Cell (Meta-)Genomics of a Dimorphic Candidatus Thiomargarita nelsonii Reveals Genomic Plasticity.</title>
        <authorList>
            <person name="Flood B.E."/>
            <person name="Fliss P."/>
            <person name="Jones D.S."/>
            <person name="Dick G.J."/>
            <person name="Jain S."/>
            <person name="Kaster A.K."/>
            <person name="Winkel M."/>
            <person name="Mussmann M."/>
            <person name="Bailey J."/>
        </authorList>
    </citation>
    <scope>NUCLEOTIDE SEQUENCE [LARGE SCALE GENOMIC DNA]</scope>
    <source>
        <strain evidence="3">Hydrate Ridge</strain>
    </source>
</reference>
<comment type="caution">
    <text evidence="3">The sequence shown here is derived from an EMBL/GenBank/DDBJ whole genome shotgun (WGS) entry which is preliminary data.</text>
</comment>
<evidence type="ECO:0000313" key="4">
    <source>
        <dbReference type="Proteomes" id="UP000030428"/>
    </source>
</evidence>
<dbReference type="Proteomes" id="UP000030428">
    <property type="component" value="Unassembled WGS sequence"/>
</dbReference>
<dbReference type="Pfam" id="PF13715">
    <property type="entry name" value="CarbopepD_reg_2"/>
    <property type="match status" value="1"/>
</dbReference>
<dbReference type="PANTHER" id="PTHR21666:SF270">
    <property type="entry name" value="MUREIN HYDROLASE ACTIVATOR ENVC"/>
    <property type="match status" value="1"/>
</dbReference>
<organism evidence="3 4">
    <name type="scientific">Candidatus Thiomargarita nelsonii</name>
    <dbReference type="NCBI Taxonomy" id="1003181"/>
    <lineage>
        <taxon>Bacteria</taxon>
        <taxon>Pseudomonadati</taxon>
        <taxon>Pseudomonadota</taxon>
        <taxon>Gammaproteobacteria</taxon>
        <taxon>Thiotrichales</taxon>
        <taxon>Thiotrichaceae</taxon>
        <taxon>Thiomargarita</taxon>
    </lineage>
</organism>
<accession>A0A4E0QQ56</accession>
<dbReference type="AlphaFoldDB" id="A0A4E0QQ56"/>